<evidence type="ECO:0000256" key="2">
    <source>
        <dbReference type="SAM" id="MobiDB-lite"/>
    </source>
</evidence>
<dbReference type="RefSeq" id="WP_074793206.1">
    <property type="nucleotide sequence ID" value="NZ_FOAD01000003.1"/>
</dbReference>
<feature type="transmembrane region" description="Helical" evidence="3">
    <location>
        <begin position="556"/>
        <end position="580"/>
    </location>
</feature>
<feature type="transmembrane region" description="Helical" evidence="3">
    <location>
        <begin position="281"/>
        <end position="299"/>
    </location>
</feature>
<evidence type="ECO:0000256" key="3">
    <source>
        <dbReference type="SAM" id="Phobius"/>
    </source>
</evidence>
<feature type="transmembrane region" description="Helical" evidence="3">
    <location>
        <begin position="305"/>
        <end position="324"/>
    </location>
</feature>
<name>A0A1H7N287_HALLR</name>
<feature type="transmembrane region" description="Helical" evidence="3">
    <location>
        <begin position="455"/>
        <end position="477"/>
    </location>
</feature>
<feature type="region of interest" description="Disordered" evidence="2">
    <location>
        <begin position="189"/>
        <end position="210"/>
    </location>
</feature>
<feature type="region of interest" description="Disordered" evidence="2">
    <location>
        <begin position="93"/>
        <end position="123"/>
    </location>
</feature>
<gene>
    <name evidence="4" type="ORF">SAMN04488691_103166</name>
</gene>
<evidence type="ECO:0000313" key="5">
    <source>
        <dbReference type="Proteomes" id="UP000183894"/>
    </source>
</evidence>
<keyword evidence="3" id="KW-0472">Membrane</keyword>
<keyword evidence="3" id="KW-1133">Transmembrane helix</keyword>
<dbReference type="OrthoDB" id="346519at2157"/>
<protein>
    <submittedName>
        <fullName evidence="4">Uncharacterized protein</fullName>
    </submittedName>
</protein>
<dbReference type="Proteomes" id="UP000183894">
    <property type="component" value="Unassembled WGS sequence"/>
</dbReference>
<reference evidence="4 5" key="1">
    <citation type="submission" date="2016-10" db="EMBL/GenBank/DDBJ databases">
        <authorList>
            <person name="de Groot N.N."/>
        </authorList>
    </citation>
    <scope>NUCLEOTIDE SEQUENCE [LARGE SCALE GENOMIC DNA]</scope>
    <source>
        <strain evidence="4 5">CDM_5</strain>
    </source>
</reference>
<proteinExistence type="predicted"/>
<organism evidence="4 5">
    <name type="scientific">Haloferax larsenii</name>
    <dbReference type="NCBI Taxonomy" id="302484"/>
    <lineage>
        <taxon>Archaea</taxon>
        <taxon>Methanobacteriati</taxon>
        <taxon>Methanobacteriota</taxon>
        <taxon>Stenosarchaea group</taxon>
        <taxon>Halobacteria</taxon>
        <taxon>Halobacteriales</taxon>
        <taxon>Haloferacaceae</taxon>
        <taxon>Haloferax</taxon>
    </lineage>
</organism>
<accession>A0A1H7N287</accession>
<feature type="compositionally biased region" description="Gly residues" evidence="2">
    <location>
        <begin position="96"/>
        <end position="115"/>
    </location>
</feature>
<keyword evidence="3" id="KW-0812">Transmembrane</keyword>
<sequence>MASSDPVEVAVEILDQFTDDLEKLEKQLDRIDRKKLSVELEIDDNGSIEKTRALLEELEEDLQTDLHIEVKGEKQAEAIKKALAKDETATITYKTRGGGNVPSAPGGGGDEGGSGSRRSRGDRIEVTEAVNEIVNDQLKRISLDGNPDWYDFKIGRMGHLFDEDGGLIDMSNPETEFLRRVRRGTDVATGLGPDVPLGPMPDRPGISTSDEFDRRMKWSRRKNMALNVPRNIARKVGSAFDTFDTRARRYRGLDISATGILGLNKRLAGMLRKIRPTMVKYMNFVALLVPMMVTLAGAAMGVAAAFGAIAVAGGAILGLGLLGYGDSLAGSMKMAQRRIKELKKELFGVFRPATAAFQPIVDSIFGTIPGEAQKLIRPLKELSRAGFGDFFEGAISGGADWLVRFIDAVNDLAPKIMQIASSVGRVFGDILINLFRWAVEEVYNNQTAFMRLGKILGDIVVIVYNLFRAVSFVISVFHPLFEILKRISAHLSNKWVVALLSVVAYLYLLNGAVGLAVAGIGRLLAIDLTYWALRALAGIETVVMGLYQWAVAANTAYGAMARLLALTGVGLLAVAGSYAVGKAAMDSMSGPSDGGYSGGRGSGYGGYGGGGGMTLIVQGDMTNRTYQRVKDDFPTWYGTQENIKKNTQRP</sequence>
<dbReference type="EMBL" id="FOAD01000003">
    <property type="protein sequence ID" value="SEL17431.1"/>
    <property type="molecule type" value="Genomic_DNA"/>
</dbReference>
<evidence type="ECO:0000313" key="4">
    <source>
        <dbReference type="EMBL" id="SEL17431.1"/>
    </source>
</evidence>
<feature type="transmembrane region" description="Helical" evidence="3">
    <location>
        <begin position="497"/>
        <end position="519"/>
    </location>
</feature>
<dbReference type="AlphaFoldDB" id="A0A1H7N287"/>
<feature type="coiled-coil region" evidence="1">
    <location>
        <begin position="7"/>
        <end position="41"/>
    </location>
</feature>
<feature type="transmembrane region" description="Helical" evidence="3">
    <location>
        <begin position="531"/>
        <end position="550"/>
    </location>
</feature>
<evidence type="ECO:0000256" key="1">
    <source>
        <dbReference type="SAM" id="Coils"/>
    </source>
</evidence>
<keyword evidence="1" id="KW-0175">Coiled coil</keyword>